<name>A0A8B7CUE6_PHODC</name>
<feature type="compositionally biased region" description="Basic and acidic residues" evidence="1">
    <location>
        <begin position="291"/>
        <end position="300"/>
    </location>
</feature>
<dbReference type="AlphaFoldDB" id="A0A8B7CUE6"/>
<evidence type="ECO:0000256" key="1">
    <source>
        <dbReference type="SAM" id="MobiDB-lite"/>
    </source>
</evidence>
<dbReference type="Gene3D" id="2.60.200.20">
    <property type="match status" value="1"/>
</dbReference>
<evidence type="ECO:0000313" key="3">
    <source>
        <dbReference type="RefSeq" id="XP_008806651.1"/>
    </source>
</evidence>
<dbReference type="PANTHER" id="PTHR37733">
    <property type="entry name" value="SMAD/FHA DOMAIN-CONTAINING PROTEIN"/>
    <property type="match status" value="1"/>
</dbReference>
<feature type="compositionally biased region" description="Acidic residues" evidence="1">
    <location>
        <begin position="319"/>
        <end position="347"/>
    </location>
</feature>
<dbReference type="InterPro" id="IPR008984">
    <property type="entry name" value="SMAD_FHA_dom_sf"/>
</dbReference>
<accession>A0A8B7CUE6</accession>
<feature type="compositionally biased region" description="Acidic residues" evidence="1">
    <location>
        <begin position="250"/>
        <end position="261"/>
    </location>
</feature>
<feature type="compositionally biased region" description="Basic residues" evidence="1">
    <location>
        <begin position="237"/>
        <end position="246"/>
    </location>
</feature>
<organism evidence="2 3">
    <name type="scientific">Phoenix dactylifera</name>
    <name type="common">Date palm</name>
    <dbReference type="NCBI Taxonomy" id="42345"/>
    <lineage>
        <taxon>Eukaryota</taxon>
        <taxon>Viridiplantae</taxon>
        <taxon>Streptophyta</taxon>
        <taxon>Embryophyta</taxon>
        <taxon>Tracheophyta</taxon>
        <taxon>Spermatophyta</taxon>
        <taxon>Magnoliopsida</taxon>
        <taxon>Liliopsida</taxon>
        <taxon>Arecaceae</taxon>
        <taxon>Coryphoideae</taxon>
        <taxon>Phoeniceae</taxon>
        <taxon>Phoenix</taxon>
    </lineage>
</organism>
<gene>
    <name evidence="3" type="primary">LOC103719271</name>
</gene>
<protein>
    <submittedName>
        <fullName evidence="3">Transcription initiation factor TFIID subunit 7</fullName>
    </submittedName>
</protein>
<reference evidence="3" key="1">
    <citation type="submission" date="2025-08" db="UniProtKB">
        <authorList>
            <consortium name="RefSeq"/>
        </authorList>
    </citation>
    <scope>IDENTIFICATION</scope>
    <source>
        <tissue evidence="3">Young leaves</tissue>
    </source>
</reference>
<sequence length="347" mass="39062">MELEAEDGTRIRIERGSKTEVGRGAKLGFGPSAADRTVSRRHLSLCLLGPTGDDAGCDDSGGDFRVSFEVTGKNPILVCRNGGGDKRVYRNSEKGELRAGDRFSLSLKNPSFFVLRRNEGSGEAPEVEKRVLDAVERRERRTLERRKEKERTARAEAPGGEGDEEETNGGLELELASLDVSQIDPVREFGFLARGHEFDNYPKQKIRPIGDWNWFLEDPGGDSDDDELTDEATCPRGKVRRRKKKRDGGSEDENWSGESEEEKVLVAKFGSSKRPSYHTRSKDAKKRHPALLKDVKAQKDEDIEEDEKDETLGGFIVDDKEEEEEGEKEEALEEDLEKVEEDDEEEE</sequence>
<proteinExistence type="predicted"/>
<keyword evidence="2" id="KW-1185">Reference proteome</keyword>
<evidence type="ECO:0000313" key="2">
    <source>
        <dbReference type="Proteomes" id="UP000228380"/>
    </source>
</evidence>
<feature type="compositionally biased region" description="Basic residues" evidence="1">
    <location>
        <begin position="275"/>
        <end position="290"/>
    </location>
</feature>
<dbReference type="SUPFAM" id="SSF49879">
    <property type="entry name" value="SMAD/FHA domain"/>
    <property type="match status" value="1"/>
</dbReference>
<dbReference type="KEGG" id="pda:103719271"/>
<dbReference type="CDD" id="cd22671">
    <property type="entry name" value="FHA_APTX-like"/>
    <property type="match status" value="1"/>
</dbReference>
<feature type="region of interest" description="Disordered" evidence="1">
    <location>
        <begin position="143"/>
        <end position="168"/>
    </location>
</feature>
<dbReference type="PANTHER" id="PTHR37733:SF1">
    <property type="entry name" value="SMAD_FHA DOMAIN-CONTAINING PROTEIN"/>
    <property type="match status" value="1"/>
</dbReference>
<dbReference type="OrthoDB" id="688570at2759"/>
<feature type="compositionally biased region" description="Basic and acidic residues" evidence="1">
    <location>
        <begin position="143"/>
        <end position="154"/>
    </location>
</feature>
<dbReference type="GeneID" id="103719271"/>
<dbReference type="Proteomes" id="UP000228380">
    <property type="component" value="Unplaced"/>
</dbReference>
<feature type="region of interest" description="Disordered" evidence="1">
    <location>
        <begin position="209"/>
        <end position="347"/>
    </location>
</feature>
<dbReference type="RefSeq" id="XP_008806651.1">
    <property type="nucleotide sequence ID" value="XM_008808429.4"/>
</dbReference>
<feature type="compositionally biased region" description="Acidic residues" evidence="1">
    <location>
        <begin position="219"/>
        <end position="230"/>
    </location>
</feature>